<keyword evidence="2" id="KW-0805">Transcription regulation</keyword>
<evidence type="ECO:0000259" key="6">
    <source>
        <dbReference type="Pfam" id="PF08281"/>
    </source>
</evidence>
<protein>
    <submittedName>
        <fullName evidence="7">RNA polymerase sigma-70 factor</fullName>
    </submittedName>
</protein>
<feature type="domain" description="RNA polymerase sigma-70 region 2" evidence="5">
    <location>
        <begin position="8"/>
        <end position="71"/>
    </location>
</feature>
<dbReference type="GO" id="GO:0006352">
    <property type="term" value="P:DNA-templated transcription initiation"/>
    <property type="evidence" value="ECO:0007669"/>
    <property type="project" value="InterPro"/>
</dbReference>
<keyword evidence="4" id="KW-0804">Transcription</keyword>
<dbReference type="NCBIfam" id="TIGR02937">
    <property type="entry name" value="sigma70-ECF"/>
    <property type="match status" value="1"/>
</dbReference>
<evidence type="ECO:0000256" key="1">
    <source>
        <dbReference type="ARBA" id="ARBA00010641"/>
    </source>
</evidence>
<organism evidence="7">
    <name type="scientific">Prevotella sp. GTC17253</name>
    <dbReference type="NCBI Taxonomy" id="3236793"/>
    <lineage>
        <taxon>Bacteria</taxon>
        <taxon>Pseudomonadati</taxon>
        <taxon>Bacteroidota</taxon>
        <taxon>Bacteroidia</taxon>
        <taxon>Bacteroidales</taxon>
        <taxon>Prevotellaceae</taxon>
        <taxon>Prevotella</taxon>
    </lineage>
</organism>
<dbReference type="EMBL" id="AP035785">
    <property type="protein sequence ID" value="BFO72245.1"/>
    <property type="molecule type" value="Genomic_DNA"/>
</dbReference>
<evidence type="ECO:0000256" key="4">
    <source>
        <dbReference type="ARBA" id="ARBA00023163"/>
    </source>
</evidence>
<comment type="similarity">
    <text evidence="1">Belongs to the sigma-70 factor family. ECF subfamily.</text>
</comment>
<dbReference type="InterPro" id="IPR007627">
    <property type="entry name" value="RNA_pol_sigma70_r2"/>
</dbReference>
<accession>A0AB33IW19</accession>
<reference evidence="7" key="1">
    <citation type="submission" date="2024-07" db="EMBL/GenBank/DDBJ databases">
        <title>Complete genome sequence of Prevotella sp. YM-2024 GTC17253.</title>
        <authorList>
            <person name="Hayashi M."/>
            <person name="Muto Y."/>
            <person name="Tanaka K."/>
            <person name="Niwa H."/>
        </authorList>
    </citation>
    <scope>NUCLEOTIDE SEQUENCE</scope>
    <source>
        <strain evidence="7">GTC17253</strain>
    </source>
</reference>
<dbReference type="Pfam" id="PF08281">
    <property type="entry name" value="Sigma70_r4_2"/>
    <property type="match status" value="1"/>
</dbReference>
<dbReference type="InterPro" id="IPR013324">
    <property type="entry name" value="RNA_pol_sigma_r3/r4-like"/>
</dbReference>
<evidence type="ECO:0000256" key="2">
    <source>
        <dbReference type="ARBA" id="ARBA00023015"/>
    </source>
</evidence>
<dbReference type="GO" id="GO:0016987">
    <property type="term" value="F:sigma factor activity"/>
    <property type="evidence" value="ECO:0007669"/>
    <property type="project" value="UniProtKB-KW"/>
</dbReference>
<dbReference type="InterPro" id="IPR036388">
    <property type="entry name" value="WH-like_DNA-bd_sf"/>
</dbReference>
<dbReference type="Gene3D" id="1.10.10.10">
    <property type="entry name" value="Winged helix-like DNA-binding domain superfamily/Winged helix DNA-binding domain"/>
    <property type="match status" value="1"/>
</dbReference>
<proteinExistence type="inferred from homology"/>
<dbReference type="Gene3D" id="1.10.1740.10">
    <property type="match status" value="1"/>
</dbReference>
<dbReference type="InterPro" id="IPR013249">
    <property type="entry name" value="RNA_pol_sigma70_r4_t2"/>
</dbReference>
<keyword evidence="3" id="KW-0731">Sigma factor</keyword>
<dbReference type="InterPro" id="IPR014284">
    <property type="entry name" value="RNA_pol_sigma-70_dom"/>
</dbReference>
<evidence type="ECO:0000256" key="3">
    <source>
        <dbReference type="ARBA" id="ARBA00023082"/>
    </source>
</evidence>
<dbReference type="InterPro" id="IPR039425">
    <property type="entry name" value="RNA_pol_sigma-70-like"/>
</dbReference>
<evidence type="ECO:0000259" key="5">
    <source>
        <dbReference type="Pfam" id="PF04542"/>
    </source>
</evidence>
<dbReference type="InterPro" id="IPR013325">
    <property type="entry name" value="RNA_pol_sigma_r2"/>
</dbReference>
<dbReference type="NCBIfam" id="TIGR02985">
    <property type="entry name" value="Sig70_bacteroi1"/>
    <property type="match status" value="1"/>
</dbReference>
<dbReference type="CDD" id="cd06171">
    <property type="entry name" value="Sigma70_r4"/>
    <property type="match status" value="1"/>
</dbReference>
<name>A0AB33IW19_9BACT</name>
<dbReference type="AlphaFoldDB" id="A0AB33IW19"/>
<sequence length="181" mass="21266">MTEFERLYITWYARMKSFALVYVKREADAEDVVQDVFAKIYEREDLFGKDINITSYLFTSVKHACLNHLRESLTVSMAYSKYYESQRLEMQLMYDSLEQLDMAFPDASIEELLEDAINRLPEKCRQIFIMSKLKGTKQKDIARELGVSVNTVEVQMGIAYKKLRERLKNCIPLLAFLYIVP</sequence>
<dbReference type="SUPFAM" id="SSF88659">
    <property type="entry name" value="Sigma3 and sigma4 domains of RNA polymerase sigma factors"/>
    <property type="match status" value="1"/>
</dbReference>
<gene>
    <name evidence="7" type="ORF">GTC17253_22110</name>
</gene>
<dbReference type="PANTHER" id="PTHR43133">
    <property type="entry name" value="RNA POLYMERASE ECF-TYPE SIGMA FACTO"/>
    <property type="match status" value="1"/>
</dbReference>
<dbReference type="Pfam" id="PF04542">
    <property type="entry name" value="Sigma70_r2"/>
    <property type="match status" value="1"/>
</dbReference>
<dbReference type="InterPro" id="IPR014327">
    <property type="entry name" value="RNA_pol_sigma70_bacteroid"/>
</dbReference>
<evidence type="ECO:0000313" key="7">
    <source>
        <dbReference type="EMBL" id="BFO72245.1"/>
    </source>
</evidence>
<dbReference type="GO" id="GO:0003677">
    <property type="term" value="F:DNA binding"/>
    <property type="evidence" value="ECO:0007669"/>
    <property type="project" value="InterPro"/>
</dbReference>
<dbReference type="SUPFAM" id="SSF88946">
    <property type="entry name" value="Sigma2 domain of RNA polymerase sigma factors"/>
    <property type="match status" value="1"/>
</dbReference>
<dbReference type="PANTHER" id="PTHR43133:SF46">
    <property type="entry name" value="RNA POLYMERASE SIGMA-70 FACTOR ECF SUBFAMILY"/>
    <property type="match status" value="1"/>
</dbReference>
<feature type="domain" description="RNA polymerase sigma factor 70 region 4 type 2" evidence="6">
    <location>
        <begin position="111"/>
        <end position="163"/>
    </location>
</feature>